<feature type="domain" description="Amine oxidase" evidence="1">
    <location>
        <begin position="44"/>
        <end position="298"/>
    </location>
</feature>
<protein>
    <submittedName>
        <fullName evidence="2">NAD(P)/FAD-dependent oxidoreductase</fullName>
    </submittedName>
</protein>
<dbReference type="InterPro" id="IPR036188">
    <property type="entry name" value="FAD/NAD-bd_sf"/>
</dbReference>
<dbReference type="Gene3D" id="3.50.50.60">
    <property type="entry name" value="FAD/NAD(P)-binding domain"/>
    <property type="match status" value="2"/>
</dbReference>
<dbReference type="EMBL" id="CP087994">
    <property type="protein sequence ID" value="UYO64666.1"/>
    <property type="molecule type" value="Genomic_DNA"/>
</dbReference>
<proteinExistence type="predicted"/>
<dbReference type="InterPro" id="IPR002937">
    <property type="entry name" value="Amino_oxidase"/>
</dbReference>
<reference evidence="2" key="1">
    <citation type="submission" date="2021-11" db="EMBL/GenBank/DDBJ databases">
        <title>Isoprene-degrading acetogen.</title>
        <authorList>
            <person name="Yang Y."/>
            <person name="Jin H."/>
            <person name="Yan J."/>
        </authorList>
    </citation>
    <scope>NUCLEOTIDE SEQUENCE</scope>
    <source>
        <strain evidence="2">Berkeley</strain>
    </source>
</reference>
<dbReference type="PANTHER" id="PTHR46313:SF3">
    <property type="entry name" value="PROLYCOPENE ISOMERASE, CHLOROPLASTIC"/>
    <property type="match status" value="1"/>
</dbReference>
<dbReference type="InterPro" id="IPR045892">
    <property type="entry name" value="CrtISO-like"/>
</dbReference>
<accession>A0ABY6HM49</accession>
<dbReference type="RefSeq" id="WP_263993158.1">
    <property type="nucleotide sequence ID" value="NZ_CP087994.1"/>
</dbReference>
<organism evidence="2 3">
    <name type="scientific">Acetobacterium wieringae</name>
    <dbReference type="NCBI Taxonomy" id="52694"/>
    <lineage>
        <taxon>Bacteria</taxon>
        <taxon>Bacillati</taxon>
        <taxon>Bacillota</taxon>
        <taxon>Clostridia</taxon>
        <taxon>Eubacteriales</taxon>
        <taxon>Eubacteriaceae</taxon>
        <taxon>Acetobacterium</taxon>
    </lineage>
</organism>
<dbReference type="Pfam" id="PF01593">
    <property type="entry name" value="Amino_oxidase"/>
    <property type="match status" value="1"/>
</dbReference>
<keyword evidence="3" id="KW-1185">Reference proteome</keyword>
<evidence type="ECO:0000259" key="1">
    <source>
        <dbReference type="Pfam" id="PF01593"/>
    </source>
</evidence>
<evidence type="ECO:0000313" key="3">
    <source>
        <dbReference type="Proteomes" id="UP001163550"/>
    </source>
</evidence>
<sequence length="585" mass="64182">MPVYFKHQNRSAGGNSGGDRPASGAFEAEPMTGAYDVIVVGAGIAGLTSAAYLAKAGYRTLLCEKSQQAGGLVGSFMRQGFTFDAGIRAFENSGIVFPMLRQLGIELAFVKNPVVIGIEDAQMTLDGANSLAAYAAMLSAKFPDNQADIAAIIDEIRKVTGYMDVLYGIENPLFMDLTRDKDYLFKTLLPWLLKYQVNIRKAQRLNEPIVTYLRRFTKNQALIDVIIQHFFDKMPTFFALSYFGLYSDYSYPIGGTGHLVSAMVDYIVAHQGELALGTEISQIDLNAREVITRDGRCFGYCELIWCADMQALYRAVDDTQSAPLGQRVRKQQQKIRLNRGGDSILTVYLGVDLAPSYFAARCGPHCFYTPSKAGLSAIEAEPWAAVLADPARSTADRKRAMKAWIRDYLELTTYEISCPALRDPALATAGKTGVIVSTLMDYRLVKAIDDAGWYADFKDLCVEQIQAVLEKSLFPDLSGQVELSFCSTPLTLERRTGNSGGAITGWAFRDDATAGKLPAVSIFRKIAKSTQTPLPHVFQAGQWTFSPSGLPVSILTGKLAADAVIRQLAKKSRAGDFRDDQEAHR</sequence>
<name>A0ABY6HM49_9FIRM</name>
<gene>
    <name evidence="2" type="ORF">LNN31_06640</name>
</gene>
<dbReference type="SUPFAM" id="SSF51905">
    <property type="entry name" value="FAD/NAD(P)-binding domain"/>
    <property type="match status" value="1"/>
</dbReference>
<dbReference type="Proteomes" id="UP001163550">
    <property type="component" value="Chromosome"/>
</dbReference>
<evidence type="ECO:0000313" key="2">
    <source>
        <dbReference type="EMBL" id="UYO64666.1"/>
    </source>
</evidence>
<dbReference type="PANTHER" id="PTHR46313">
    <property type="match status" value="1"/>
</dbReference>